<name>A0A2R6QED9_9APHY</name>
<dbReference type="EMBL" id="MLYV02000364">
    <property type="protein sequence ID" value="PSS06497.1"/>
    <property type="molecule type" value="Genomic_DNA"/>
</dbReference>
<protein>
    <submittedName>
        <fullName evidence="2">Uncharacterized protein</fullName>
    </submittedName>
</protein>
<accession>A0A2R6QED9</accession>
<keyword evidence="3" id="KW-1185">Reference proteome</keyword>
<comment type="caution">
    <text evidence="2">The sequence shown here is derived from an EMBL/GenBank/DDBJ whole genome shotgun (WGS) entry which is preliminary data.</text>
</comment>
<dbReference type="OrthoDB" id="2384193at2759"/>
<evidence type="ECO:0000313" key="3">
    <source>
        <dbReference type="Proteomes" id="UP000186601"/>
    </source>
</evidence>
<reference evidence="2 3" key="1">
    <citation type="submission" date="2018-02" db="EMBL/GenBank/DDBJ databases">
        <title>Genome sequence of the basidiomycete white-rot fungus Phlebia centrifuga.</title>
        <authorList>
            <person name="Granchi Z."/>
            <person name="Peng M."/>
            <person name="de Vries R.P."/>
            <person name="Hilden K."/>
            <person name="Makela M.R."/>
            <person name="Grigoriev I."/>
            <person name="Riley R."/>
        </authorList>
    </citation>
    <scope>NUCLEOTIDE SEQUENCE [LARGE SCALE GENOMIC DNA]</scope>
    <source>
        <strain evidence="2 3">FBCC195</strain>
    </source>
</reference>
<feature type="compositionally biased region" description="Polar residues" evidence="1">
    <location>
        <begin position="52"/>
        <end position="62"/>
    </location>
</feature>
<evidence type="ECO:0000313" key="2">
    <source>
        <dbReference type="EMBL" id="PSS06497.1"/>
    </source>
</evidence>
<sequence length="170" mass="18705">MGHQTQIFFPRSIESEYAVKQASLQKSSFHLRTVRSHTRTAEHRNSYAAASPTKSPVSYTSEYNGGLNTLGKHYPDSMDSPTTMKTALDIEAYSPPQPVAMFAPNRRLPSGATVQGGVAVIAGGLTDQNLAQHDFNTTSVHPFVHNFTSPIAVVFTPRPLFITLYRLLQL</sequence>
<organism evidence="2 3">
    <name type="scientific">Hermanssonia centrifuga</name>
    <dbReference type="NCBI Taxonomy" id="98765"/>
    <lineage>
        <taxon>Eukaryota</taxon>
        <taxon>Fungi</taxon>
        <taxon>Dikarya</taxon>
        <taxon>Basidiomycota</taxon>
        <taxon>Agaricomycotina</taxon>
        <taxon>Agaricomycetes</taxon>
        <taxon>Polyporales</taxon>
        <taxon>Meruliaceae</taxon>
        <taxon>Hermanssonia</taxon>
    </lineage>
</organism>
<dbReference type="Proteomes" id="UP000186601">
    <property type="component" value="Unassembled WGS sequence"/>
</dbReference>
<feature type="region of interest" description="Disordered" evidence="1">
    <location>
        <begin position="37"/>
        <end position="62"/>
    </location>
</feature>
<proteinExistence type="predicted"/>
<dbReference type="AlphaFoldDB" id="A0A2R6QED9"/>
<gene>
    <name evidence="2" type="ORF">PHLCEN_2v3699</name>
</gene>
<dbReference type="STRING" id="98765.A0A2R6QED9"/>
<evidence type="ECO:0000256" key="1">
    <source>
        <dbReference type="SAM" id="MobiDB-lite"/>
    </source>
</evidence>